<evidence type="ECO:0000256" key="6">
    <source>
        <dbReference type="ARBA" id="ARBA00022519"/>
    </source>
</evidence>
<evidence type="ECO:0000256" key="3">
    <source>
        <dbReference type="ARBA" id="ARBA00008883"/>
    </source>
</evidence>
<comment type="subcellular location">
    <subcellularLocation>
        <location evidence="1">Cell inner membrane</location>
        <topology evidence="1">Multi-pass membrane protein</topology>
    </subcellularLocation>
</comment>
<keyword evidence="8 17" id="KW-0812">Transmembrane</keyword>
<dbReference type="Proteomes" id="UP000219050">
    <property type="component" value="Plasmid pDY25-D"/>
</dbReference>
<evidence type="ECO:0000259" key="18">
    <source>
        <dbReference type="Pfam" id="PF02706"/>
    </source>
</evidence>
<dbReference type="KEGG" id="cmag:CBW24_17660"/>
<dbReference type="EMBL" id="CP021408">
    <property type="protein sequence ID" value="ATI43968.1"/>
    <property type="molecule type" value="Genomic_DNA"/>
</dbReference>
<evidence type="ECO:0000256" key="4">
    <source>
        <dbReference type="ARBA" id="ARBA00011903"/>
    </source>
</evidence>
<dbReference type="InterPro" id="IPR050445">
    <property type="entry name" value="Bact_polysacc_biosynth/exp"/>
</dbReference>
<organism evidence="21 22">
    <name type="scientific">Pacificitalea manganoxidans</name>
    <dbReference type="NCBI Taxonomy" id="1411902"/>
    <lineage>
        <taxon>Bacteria</taxon>
        <taxon>Pseudomonadati</taxon>
        <taxon>Pseudomonadota</taxon>
        <taxon>Alphaproteobacteria</taxon>
        <taxon>Rhodobacterales</taxon>
        <taxon>Paracoccaceae</taxon>
        <taxon>Pacificitalea</taxon>
    </lineage>
</organism>
<proteinExistence type="inferred from homology"/>
<dbReference type="EC" id="2.7.10.2" evidence="4"/>
<feature type="domain" description="Polysaccharide chain length determinant N-terminal" evidence="18">
    <location>
        <begin position="24"/>
        <end position="117"/>
    </location>
</feature>
<dbReference type="Pfam" id="PF13614">
    <property type="entry name" value="AAA_31"/>
    <property type="match status" value="1"/>
</dbReference>
<dbReference type="RefSeq" id="WP_097374577.1">
    <property type="nucleotide sequence ID" value="NZ_CP021408.1"/>
</dbReference>
<keyword evidence="12 17" id="KW-1133">Transmembrane helix</keyword>
<keyword evidence="16" id="KW-0175">Coiled coil</keyword>
<dbReference type="GO" id="GO:0005524">
    <property type="term" value="F:ATP binding"/>
    <property type="evidence" value="ECO:0007669"/>
    <property type="project" value="UniProtKB-KW"/>
</dbReference>
<evidence type="ECO:0000256" key="2">
    <source>
        <dbReference type="ARBA" id="ARBA00007316"/>
    </source>
</evidence>
<dbReference type="InterPro" id="IPR027417">
    <property type="entry name" value="P-loop_NTPase"/>
</dbReference>
<evidence type="ECO:0000256" key="9">
    <source>
        <dbReference type="ARBA" id="ARBA00022741"/>
    </source>
</evidence>
<evidence type="ECO:0000256" key="8">
    <source>
        <dbReference type="ARBA" id="ARBA00022692"/>
    </source>
</evidence>
<keyword evidence="14" id="KW-0829">Tyrosine-protein kinase</keyword>
<dbReference type="SUPFAM" id="SSF52540">
    <property type="entry name" value="P-loop containing nucleoside triphosphate hydrolases"/>
    <property type="match status" value="1"/>
</dbReference>
<geneLocation type="plasmid" evidence="22">
    <name>pdy25-d</name>
</geneLocation>
<dbReference type="Pfam" id="PF02706">
    <property type="entry name" value="Wzz"/>
    <property type="match status" value="1"/>
</dbReference>
<keyword evidence="11" id="KW-0067">ATP-binding</keyword>
<comment type="similarity">
    <text evidence="2">Belongs to the CpsD/CapB family.</text>
</comment>
<keyword evidence="21" id="KW-0614">Plasmid</keyword>
<gene>
    <name evidence="21" type="ORF">CBW24_17660</name>
</gene>
<keyword evidence="13 17" id="KW-0472">Membrane</keyword>
<feature type="coiled-coil region" evidence="16">
    <location>
        <begin position="231"/>
        <end position="301"/>
    </location>
</feature>
<protein>
    <recommendedName>
        <fullName evidence="4">non-specific protein-tyrosine kinase</fullName>
        <ecNumber evidence="4">2.7.10.2</ecNumber>
    </recommendedName>
</protein>
<feature type="domain" description="Tyrosine-protein kinase G-rich" evidence="20">
    <location>
        <begin position="380"/>
        <end position="458"/>
    </location>
</feature>
<keyword evidence="9" id="KW-0547">Nucleotide-binding</keyword>
<evidence type="ECO:0000256" key="14">
    <source>
        <dbReference type="ARBA" id="ARBA00023137"/>
    </source>
</evidence>
<dbReference type="NCBIfam" id="TIGR01007">
    <property type="entry name" value="eps_fam"/>
    <property type="match status" value="1"/>
</dbReference>
<dbReference type="InterPro" id="IPR025669">
    <property type="entry name" value="AAA_dom"/>
</dbReference>
<dbReference type="AlphaFoldDB" id="A0A291M573"/>
<dbReference type="CDD" id="cd05387">
    <property type="entry name" value="BY-kinase"/>
    <property type="match status" value="1"/>
</dbReference>
<name>A0A291M573_9RHOB</name>
<evidence type="ECO:0000256" key="12">
    <source>
        <dbReference type="ARBA" id="ARBA00022989"/>
    </source>
</evidence>
<feature type="domain" description="AAA" evidence="19">
    <location>
        <begin position="535"/>
        <end position="686"/>
    </location>
</feature>
<dbReference type="Pfam" id="PF13807">
    <property type="entry name" value="GNVR"/>
    <property type="match status" value="1"/>
</dbReference>
<dbReference type="GO" id="GO:0004715">
    <property type="term" value="F:non-membrane spanning protein tyrosine kinase activity"/>
    <property type="evidence" value="ECO:0007669"/>
    <property type="project" value="UniProtKB-EC"/>
</dbReference>
<evidence type="ECO:0000256" key="11">
    <source>
        <dbReference type="ARBA" id="ARBA00022840"/>
    </source>
</evidence>
<dbReference type="PANTHER" id="PTHR32309:SF13">
    <property type="entry name" value="FERRIC ENTEROBACTIN TRANSPORT PROTEIN FEPE"/>
    <property type="match status" value="1"/>
</dbReference>
<dbReference type="OrthoDB" id="230260at2"/>
<evidence type="ECO:0000256" key="13">
    <source>
        <dbReference type="ARBA" id="ARBA00023136"/>
    </source>
</evidence>
<evidence type="ECO:0000313" key="21">
    <source>
        <dbReference type="EMBL" id="ATI43968.1"/>
    </source>
</evidence>
<dbReference type="InterPro" id="IPR003856">
    <property type="entry name" value="LPS_length_determ_N"/>
</dbReference>
<evidence type="ECO:0000256" key="17">
    <source>
        <dbReference type="SAM" id="Phobius"/>
    </source>
</evidence>
<evidence type="ECO:0000256" key="15">
    <source>
        <dbReference type="ARBA" id="ARBA00051245"/>
    </source>
</evidence>
<feature type="transmembrane region" description="Helical" evidence="17">
    <location>
        <begin position="40"/>
        <end position="58"/>
    </location>
</feature>
<dbReference type="PANTHER" id="PTHR32309">
    <property type="entry name" value="TYROSINE-PROTEIN KINASE"/>
    <property type="match status" value="1"/>
</dbReference>
<accession>A0A291M573</accession>
<keyword evidence="6" id="KW-0997">Cell inner membrane</keyword>
<dbReference type="GO" id="GO:0005886">
    <property type="term" value="C:plasma membrane"/>
    <property type="evidence" value="ECO:0007669"/>
    <property type="project" value="UniProtKB-SubCell"/>
</dbReference>
<reference evidence="21 22" key="1">
    <citation type="submission" date="2017-05" db="EMBL/GenBank/DDBJ databases">
        <title>Comparative genomic and metabolic analysis of manganese-oxidizing mechanisms in Celeribater manganoxidans DY25T: its adaption to the environment of polymetallic nodule.</title>
        <authorList>
            <person name="Wang X."/>
        </authorList>
    </citation>
    <scope>NUCLEOTIDE SEQUENCE [LARGE SCALE GENOMIC DNA]</scope>
    <source>
        <strain evidence="21 22">DY25</strain>
        <plasmid evidence="22">pdy25-d</plasmid>
    </source>
</reference>
<dbReference type="Gene3D" id="3.40.50.300">
    <property type="entry name" value="P-loop containing nucleotide triphosphate hydrolases"/>
    <property type="match status" value="1"/>
</dbReference>
<evidence type="ECO:0000256" key="5">
    <source>
        <dbReference type="ARBA" id="ARBA00022475"/>
    </source>
</evidence>
<dbReference type="InterPro" id="IPR005702">
    <property type="entry name" value="Wzc-like_C"/>
</dbReference>
<evidence type="ECO:0000313" key="22">
    <source>
        <dbReference type="Proteomes" id="UP000219050"/>
    </source>
</evidence>
<keyword evidence="10" id="KW-0418">Kinase</keyword>
<comment type="catalytic activity">
    <reaction evidence="15">
        <text>L-tyrosyl-[protein] + ATP = O-phospho-L-tyrosyl-[protein] + ADP + H(+)</text>
        <dbReference type="Rhea" id="RHEA:10596"/>
        <dbReference type="Rhea" id="RHEA-COMP:10136"/>
        <dbReference type="Rhea" id="RHEA-COMP:20101"/>
        <dbReference type="ChEBI" id="CHEBI:15378"/>
        <dbReference type="ChEBI" id="CHEBI:30616"/>
        <dbReference type="ChEBI" id="CHEBI:46858"/>
        <dbReference type="ChEBI" id="CHEBI:61978"/>
        <dbReference type="ChEBI" id="CHEBI:456216"/>
        <dbReference type="EC" id="2.7.10.2"/>
    </reaction>
</comment>
<evidence type="ECO:0000256" key="10">
    <source>
        <dbReference type="ARBA" id="ARBA00022777"/>
    </source>
</evidence>
<evidence type="ECO:0000256" key="7">
    <source>
        <dbReference type="ARBA" id="ARBA00022679"/>
    </source>
</evidence>
<keyword evidence="5" id="KW-1003">Cell membrane</keyword>
<evidence type="ECO:0000259" key="20">
    <source>
        <dbReference type="Pfam" id="PF13807"/>
    </source>
</evidence>
<sequence>MQAPMRTMPKLTPAPAMPQAEEGDEIDLLELAGSLWRGKWVILATTFLALTIGAWYAYGVAVPKYAATSSLALQLRKEAVVDLESVVSGVSTETSSINTELEVIRSRGLLEKLVTQLDLTRDPEFNGALRPPSAVARLKGLLRGGDDPAPAPADAPPAPDDAITPEESEMIRTVGAVRRAISATNQRNTYIFNIGATTTDPLKSARIANALAALYIQDQIDVKFQATENAVSWLSERVVELEAELQQKQDLVKERRSSMDVSTVEALEALNQQQRAMGERLAEARLASAREEARLNTLQDLARNGSRAELVAGLDDPALTRLAARLAEGEAGAEDLFADRLALLTQEAENAAARQTQQTAALQASYDRLQTRFDTQSSAVIELQNLERDLNATRTLYETFLTRLKETSVQRGLQQADSRVLSAATPGHYVEPRKSRIMALAMLLGALLGSLIVLARQFLHQGYRTAETLAADTGLAVLGQIPKMPIRRRDQLIDYLNDKPTSPAIEAIRNLRTSVLLSNIDTPPQILLSASSLPGEGKTTQAISLAHNLAGLNKRVLLVEGDIRLRTLWQYFDIPDSRHGLIAAMTGEHDLSDLLLRDSRMDVDILLGEKTSANAADVFSSDRFRNFLEELRHHYDFIVIDTPPVLIVPDARIMSQFADAVVFSVAWDRTAKSQVTEAIRQFHSVNSRVTGLVLSQIDPKGMRRYGYGGKYGAYSSYGAKYYNT</sequence>
<evidence type="ECO:0000256" key="1">
    <source>
        <dbReference type="ARBA" id="ARBA00004429"/>
    </source>
</evidence>
<evidence type="ECO:0000259" key="19">
    <source>
        <dbReference type="Pfam" id="PF13614"/>
    </source>
</evidence>
<comment type="similarity">
    <text evidence="3">Belongs to the etk/wzc family.</text>
</comment>
<keyword evidence="22" id="KW-1185">Reference proteome</keyword>
<keyword evidence="7" id="KW-0808">Transferase</keyword>
<evidence type="ECO:0000256" key="16">
    <source>
        <dbReference type="SAM" id="Coils"/>
    </source>
</evidence>
<dbReference type="InterPro" id="IPR032807">
    <property type="entry name" value="GNVR"/>
</dbReference>